<name>A0A7D5GAP1_9EURY</name>
<keyword evidence="2" id="KW-0820">tRNA-binding</keyword>
<dbReference type="GO" id="GO:0002161">
    <property type="term" value="F:aminoacyl-tRNA deacylase activity"/>
    <property type="evidence" value="ECO:0007669"/>
    <property type="project" value="UniProtKB-ARBA"/>
</dbReference>
<protein>
    <recommendedName>
        <fullName evidence="11">Alanyl-transfer RNA synthetases family profile domain-containing protein</fullName>
    </recommendedName>
</protein>
<dbReference type="OrthoDB" id="11392at2157"/>
<dbReference type="InterPro" id="IPR018164">
    <property type="entry name" value="Ala-tRNA-synth_IIc_N"/>
</dbReference>
<evidence type="ECO:0000256" key="9">
    <source>
        <dbReference type="ARBA" id="ARBA00023146"/>
    </source>
</evidence>
<evidence type="ECO:0000256" key="7">
    <source>
        <dbReference type="ARBA" id="ARBA00022884"/>
    </source>
</evidence>
<sequence length="401" mass="42664">MSGTLAPANPDVREFVATVERVDGTEVVLEETYFYAEAGGQPADRGTLGGVAVTDVQSRSNTVVHELAEPPEFTAGEEVTGVVDDDFRTYCMRAHTASHLLYGAGRHLLEDLGYGGFGISPEKVRVDFTTSTDIDDETLVELERLVNRAVWESRDVSWEELPVEEARGREEVAFNTKTEEGVMADADAVRVVTVDGWDWAACGGTHVRNTAEIGPIAVRSRSNPGEGMTRVEFSVGPPAIRAGADRHGAALAAARELDSNVDNMARRVTSLREERDALESELTDLRGEVLDARLREFEELTGGDDPWLVGGVSGFESNAVSERAKAVAEEESATVVAVGEGDAPFVVVAADGAVHAGEVVDALTDEFGGGGGGGPPFAQGGGLNAESGELLEWVRNYAVEK</sequence>
<dbReference type="GO" id="GO:0006419">
    <property type="term" value="P:alanyl-tRNA aminoacylation"/>
    <property type="evidence" value="ECO:0007669"/>
    <property type="project" value="InterPro"/>
</dbReference>
<dbReference type="InterPro" id="IPR018163">
    <property type="entry name" value="Thr/Ala-tRNA-synth_IIc_edit"/>
</dbReference>
<dbReference type="InterPro" id="IPR018165">
    <property type="entry name" value="Ala-tRNA-synth_IIc_core"/>
</dbReference>
<dbReference type="GeneID" id="56027829"/>
<keyword evidence="8" id="KW-0648">Protein biosynthesis</keyword>
<dbReference type="InterPro" id="IPR009000">
    <property type="entry name" value="Transl_B-barrel_sf"/>
</dbReference>
<dbReference type="PANTHER" id="PTHR11777">
    <property type="entry name" value="ALANYL-TRNA SYNTHETASE"/>
    <property type="match status" value="1"/>
</dbReference>
<dbReference type="Gene3D" id="3.10.310.40">
    <property type="match status" value="1"/>
</dbReference>
<accession>A0A7D5GAP1</accession>
<dbReference type="GO" id="GO:0004813">
    <property type="term" value="F:alanine-tRNA ligase activity"/>
    <property type="evidence" value="ECO:0007669"/>
    <property type="project" value="InterPro"/>
</dbReference>
<evidence type="ECO:0000256" key="6">
    <source>
        <dbReference type="ARBA" id="ARBA00022840"/>
    </source>
</evidence>
<evidence type="ECO:0000313" key="13">
    <source>
        <dbReference type="Proteomes" id="UP000509750"/>
    </source>
</evidence>
<keyword evidence="9" id="KW-0030">Aminoacyl-tRNA synthetase</keyword>
<dbReference type="Pfam" id="PF01411">
    <property type="entry name" value="tRNA-synt_2c"/>
    <property type="match status" value="1"/>
</dbReference>
<gene>
    <name evidence="12" type="ORF">HUG10_03310</name>
</gene>
<evidence type="ECO:0000256" key="3">
    <source>
        <dbReference type="ARBA" id="ARBA00022598"/>
    </source>
</evidence>
<evidence type="ECO:0000256" key="5">
    <source>
        <dbReference type="ARBA" id="ARBA00022833"/>
    </source>
</evidence>
<keyword evidence="6" id="KW-0067">ATP-binding</keyword>
<organism evidence="12 13">
    <name type="scientific">Halorarum halophilum</name>
    <dbReference type="NCBI Taxonomy" id="2743090"/>
    <lineage>
        <taxon>Archaea</taxon>
        <taxon>Methanobacteriati</taxon>
        <taxon>Methanobacteriota</taxon>
        <taxon>Stenosarchaea group</taxon>
        <taxon>Halobacteria</taxon>
        <taxon>Halobacteriales</taxon>
        <taxon>Haloferacaceae</taxon>
        <taxon>Halorarum</taxon>
    </lineage>
</organism>
<dbReference type="RefSeq" id="WP_179168200.1">
    <property type="nucleotide sequence ID" value="NZ_CP058529.1"/>
</dbReference>
<dbReference type="GO" id="GO:0000049">
    <property type="term" value="F:tRNA binding"/>
    <property type="evidence" value="ECO:0007669"/>
    <property type="project" value="UniProtKB-KW"/>
</dbReference>
<keyword evidence="3" id="KW-0436">Ligase</keyword>
<feature type="domain" description="Alanyl-transfer RNA synthetases family profile" evidence="11">
    <location>
        <begin position="1"/>
        <end position="245"/>
    </location>
</feature>
<dbReference type="GO" id="GO:0005524">
    <property type="term" value="F:ATP binding"/>
    <property type="evidence" value="ECO:0007669"/>
    <property type="project" value="UniProtKB-KW"/>
</dbReference>
<dbReference type="PANTHER" id="PTHR11777:SF9">
    <property type="entry name" value="ALANINE--TRNA LIGASE, CYTOPLASMIC"/>
    <property type="match status" value="1"/>
</dbReference>
<dbReference type="SUPFAM" id="SSF50447">
    <property type="entry name" value="Translation proteins"/>
    <property type="match status" value="1"/>
</dbReference>
<keyword evidence="4" id="KW-0547">Nucleotide-binding</keyword>
<evidence type="ECO:0000256" key="8">
    <source>
        <dbReference type="ARBA" id="ARBA00022917"/>
    </source>
</evidence>
<evidence type="ECO:0000256" key="2">
    <source>
        <dbReference type="ARBA" id="ARBA00022555"/>
    </source>
</evidence>
<keyword evidence="10" id="KW-0175">Coiled coil</keyword>
<dbReference type="SUPFAM" id="SSF55186">
    <property type="entry name" value="ThrRS/AlaRS common domain"/>
    <property type="match status" value="1"/>
</dbReference>
<dbReference type="PROSITE" id="PS50860">
    <property type="entry name" value="AA_TRNA_LIGASE_II_ALA"/>
    <property type="match status" value="1"/>
</dbReference>
<evidence type="ECO:0000313" key="12">
    <source>
        <dbReference type="EMBL" id="QLG26625.1"/>
    </source>
</evidence>
<dbReference type="Pfam" id="PF02272">
    <property type="entry name" value="DHHA1"/>
    <property type="match status" value="1"/>
</dbReference>
<evidence type="ECO:0000259" key="11">
    <source>
        <dbReference type="PROSITE" id="PS50860"/>
    </source>
</evidence>
<feature type="coiled-coil region" evidence="10">
    <location>
        <begin position="254"/>
        <end position="295"/>
    </location>
</feature>
<dbReference type="Proteomes" id="UP000509750">
    <property type="component" value="Chromosome"/>
</dbReference>
<keyword evidence="13" id="KW-1185">Reference proteome</keyword>
<evidence type="ECO:0000256" key="4">
    <source>
        <dbReference type="ARBA" id="ARBA00022741"/>
    </source>
</evidence>
<dbReference type="AlphaFoldDB" id="A0A7D5GAP1"/>
<keyword evidence="7" id="KW-0694">RNA-binding</keyword>
<evidence type="ECO:0000256" key="10">
    <source>
        <dbReference type="SAM" id="Coils"/>
    </source>
</evidence>
<dbReference type="SMART" id="SM00863">
    <property type="entry name" value="tRNA_SAD"/>
    <property type="match status" value="1"/>
</dbReference>
<dbReference type="KEGG" id="halg:HUG10_03310"/>
<keyword evidence="5" id="KW-0862">Zinc</keyword>
<dbReference type="InterPro" id="IPR003156">
    <property type="entry name" value="DHHA1_dom"/>
</dbReference>
<reference evidence="12 13" key="1">
    <citation type="submission" date="2020-07" db="EMBL/GenBank/DDBJ databases">
        <title>Gai3-2, isolated from salt lake.</title>
        <authorList>
            <person name="Cui H."/>
            <person name="Shi X."/>
        </authorList>
    </citation>
    <scope>NUCLEOTIDE SEQUENCE [LARGE SCALE GENOMIC DNA]</scope>
    <source>
        <strain evidence="12 13">Gai3-2</strain>
    </source>
</reference>
<dbReference type="EMBL" id="CP058529">
    <property type="protein sequence ID" value="QLG26625.1"/>
    <property type="molecule type" value="Genomic_DNA"/>
</dbReference>
<dbReference type="InterPro" id="IPR012947">
    <property type="entry name" value="tRNA_SAD"/>
</dbReference>
<dbReference type="Pfam" id="PF07973">
    <property type="entry name" value="tRNA_SAD"/>
    <property type="match status" value="1"/>
</dbReference>
<comment type="similarity">
    <text evidence="1">Belongs to the class-II aminoacyl-tRNA synthetase family.</text>
</comment>
<dbReference type="InterPro" id="IPR050058">
    <property type="entry name" value="Ala-tRNA_ligase"/>
</dbReference>
<evidence type="ECO:0000256" key="1">
    <source>
        <dbReference type="ARBA" id="ARBA00008226"/>
    </source>
</evidence>
<proteinExistence type="inferred from homology"/>
<dbReference type="Gene3D" id="2.40.30.130">
    <property type="match status" value="1"/>
</dbReference>
<dbReference type="Gene3D" id="3.30.980.10">
    <property type="entry name" value="Threonyl-trna Synthetase, Chain A, domain 2"/>
    <property type="match status" value="1"/>
</dbReference>